<accession>A0A9X1XUF0</accession>
<gene>
    <name evidence="2" type="ORF">M0651_00060</name>
</gene>
<dbReference type="EMBL" id="JALPRK010000001">
    <property type="protein sequence ID" value="MCK8485564.1"/>
    <property type="molecule type" value="Genomic_DNA"/>
</dbReference>
<dbReference type="RefSeq" id="WP_248549826.1">
    <property type="nucleotide sequence ID" value="NZ_JALPRK010000001.1"/>
</dbReference>
<keyword evidence="3" id="KW-1185">Reference proteome</keyword>
<evidence type="ECO:0000313" key="2">
    <source>
        <dbReference type="EMBL" id="MCK8485564.1"/>
    </source>
</evidence>
<sequence length="66" mass="7253">MNENDNEKAKQRLEQAKAADSTDEGRKGAFMTKDAWNQDGNPAAAMDDFGPEMKPEDPPTLNGKPM</sequence>
<evidence type="ECO:0000256" key="1">
    <source>
        <dbReference type="SAM" id="MobiDB-lite"/>
    </source>
</evidence>
<reference evidence="2" key="1">
    <citation type="submission" date="2022-04" db="EMBL/GenBank/DDBJ databases">
        <authorList>
            <person name="Seo M.-J."/>
        </authorList>
    </citation>
    <scope>NUCLEOTIDE SEQUENCE</scope>
    <source>
        <strain evidence="2">MBLB2552</strain>
    </source>
</reference>
<dbReference type="AlphaFoldDB" id="A0A9X1XUF0"/>
<proteinExistence type="predicted"/>
<dbReference type="Proteomes" id="UP001139534">
    <property type="component" value="Unassembled WGS sequence"/>
</dbReference>
<feature type="region of interest" description="Disordered" evidence="1">
    <location>
        <begin position="1"/>
        <end position="66"/>
    </location>
</feature>
<protein>
    <submittedName>
        <fullName evidence="2">Uncharacterized protein</fullName>
    </submittedName>
</protein>
<comment type="caution">
    <text evidence="2">The sequence shown here is derived from an EMBL/GenBank/DDBJ whole genome shotgun (WGS) entry which is preliminary data.</text>
</comment>
<organism evidence="2 3">
    <name type="scientific">Paenibacillus mellifer</name>
    <dbReference type="NCBI Taxonomy" id="2937794"/>
    <lineage>
        <taxon>Bacteria</taxon>
        <taxon>Bacillati</taxon>
        <taxon>Bacillota</taxon>
        <taxon>Bacilli</taxon>
        <taxon>Bacillales</taxon>
        <taxon>Paenibacillaceae</taxon>
        <taxon>Paenibacillus</taxon>
    </lineage>
</organism>
<name>A0A9X1XUF0_9BACL</name>
<feature type="compositionally biased region" description="Basic and acidic residues" evidence="1">
    <location>
        <begin position="1"/>
        <end position="17"/>
    </location>
</feature>
<evidence type="ECO:0000313" key="3">
    <source>
        <dbReference type="Proteomes" id="UP001139534"/>
    </source>
</evidence>